<dbReference type="AlphaFoldDB" id="A0A021VMB1"/>
<dbReference type="Pfam" id="PF12679">
    <property type="entry name" value="ABC2_membrane_2"/>
    <property type="match status" value="1"/>
</dbReference>
<evidence type="ECO:0000313" key="4">
    <source>
        <dbReference type="Proteomes" id="UP000019753"/>
    </source>
</evidence>
<feature type="transmembrane region" description="Helical" evidence="2">
    <location>
        <begin position="173"/>
        <end position="197"/>
    </location>
</feature>
<sequence>MSAEAQPRIAPDEGGAPPPVRHTGSWSLTWAGLRTVAALELRQRVRSTRWVVSLVVFGVVVGVVTTLTFFVSRQMTADMAADPAIDATAGRTMFGFIVFFVLFLGLLVSPTLSATSINGDRANGTLATLQVTLLSPAEIVLGKLLASWLASLAFLAVSVPFIVWAFATGGTAFVGLLTTVLMLAVVLAVVCAIGLGFSAMTARSAGSAVLTYVAIAGLTVVSLIVFALSVPLVSGEERVQVRSEDWPGGEVEFDENGRPLEEIPCVLREEERYVTHTERTWWLLAVNPFVVVADALPPAAGSTQIADPMTGIRYGVRMARLGVEEPLNECWSQWQDWEAEEQARRDRADSLGAVWPWGLAFNLLLGAAGVALAVRRLTIPQGTLPRGTRVA</sequence>
<keyword evidence="2" id="KW-0472">Membrane</keyword>
<proteinExistence type="predicted"/>
<keyword evidence="2" id="KW-1133">Transmembrane helix</keyword>
<feature type="transmembrane region" description="Helical" evidence="2">
    <location>
        <begin position="50"/>
        <end position="72"/>
    </location>
</feature>
<protein>
    <recommendedName>
        <fullName evidence="5">ABC transporter permease</fullName>
    </recommendedName>
</protein>
<evidence type="ECO:0008006" key="5">
    <source>
        <dbReference type="Google" id="ProtNLM"/>
    </source>
</evidence>
<feature type="transmembrane region" description="Helical" evidence="2">
    <location>
        <begin position="92"/>
        <end position="112"/>
    </location>
</feature>
<evidence type="ECO:0000256" key="1">
    <source>
        <dbReference type="SAM" id="MobiDB-lite"/>
    </source>
</evidence>
<reference evidence="3 4" key="1">
    <citation type="submission" date="2014-01" db="EMBL/GenBank/DDBJ databases">
        <title>Actinotalea ferrariae CF5-4.</title>
        <authorList>
            <person name="Chen F."/>
            <person name="Li Y."/>
            <person name="Wang G."/>
        </authorList>
    </citation>
    <scope>NUCLEOTIDE SEQUENCE [LARGE SCALE GENOMIC DNA]</scope>
    <source>
        <strain evidence="3 4">CF5-4</strain>
    </source>
</reference>
<name>A0A021VMB1_9CELL</name>
<dbReference type="PRINTS" id="PR00173">
    <property type="entry name" value="EDTRNSPORT"/>
</dbReference>
<dbReference type="RefSeq" id="WP_081802750.1">
    <property type="nucleotide sequence ID" value="NZ_AXCW01000292.1"/>
</dbReference>
<feature type="transmembrane region" description="Helical" evidence="2">
    <location>
        <begin position="144"/>
        <end position="167"/>
    </location>
</feature>
<keyword evidence="2" id="KW-0812">Transmembrane</keyword>
<dbReference type="EMBL" id="AXCW01000292">
    <property type="protein sequence ID" value="EYR62223.1"/>
    <property type="molecule type" value="Genomic_DNA"/>
</dbReference>
<feature type="transmembrane region" description="Helical" evidence="2">
    <location>
        <begin position="354"/>
        <end position="374"/>
    </location>
</feature>
<dbReference type="PANTHER" id="PTHR43471:SF12">
    <property type="entry name" value="HYPOTHETICAL MEMBRANE PROTEIN, CONSERVED"/>
    <property type="match status" value="1"/>
</dbReference>
<evidence type="ECO:0000256" key="2">
    <source>
        <dbReference type="SAM" id="Phobius"/>
    </source>
</evidence>
<gene>
    <name evidence="3" type="ORF">N866_10495</name>
</gene>
<dbReference type="PANTHER" id="PTHR43471">
    <property type="entry name" value="ABC TRANSPORTER PERMEASE"/>
    <property type="match status" value="1"/>
</dbReference>
<keyword evidence="4" id="KW-1185">Reference proteome</keyword>
<feature type="transmembrane region" description="Helical" evidence="2">
    <location>
        <begin position="209"/>
        <end position="233"/>
    </location>
</feature>
<evidence type="ECO:0000313" key="3">
    <source>
        <dbReference type="EMBL" id="EYR62223.1"/>
    </source>
</evidence>
<comment type="caution">
    <text evidence="3">The sequence shown here is derived from an EMBL/GenBank/DDBJ whole genome shotgun (WGS) entry which is preliminary data.</text>
</comment>
<dbReference type="GO" id="GO:0140359">
    <property type="term" value="F:ABC-type transporter activity"/>
    <property type="evidence" value="ECO:0007669"/>
    <property type="project" value="InterPro"/>
</dbReference>
<organism evidence="3 4">
    <name type="scientific">Actinotalea ferrariae CF5-4</name>
    <dbReference type="NCBI Taxonomy" id="948458"/>
    <lineage>
        <taxon>Bacteria</taxon>
        <taxon>Bacillati</taxon>
        <taxon>Actinomycetota</taxon>
        <taxon>Actinomycetes</taxon>
        <taxon>Micrococcales</taxon>
        <taxon>Cellulomonadaceae</taxon>
        <taxon>Actinotalea</taxon>
    </lineage>
</organism>
<accession>A0A021VMB1</accession>
<dbReference type="OrthoDB" id="149032at2"/>
<dbReference type="Proteomes" id="UP000019753">
    <property type="component" value="Unassembled WGS sequence"/>
</dbReference>
<feature type="region of interest" description="Disordered" evidence="1">
    <location>
        <begin position="1"/>
        <end position="23"/>
    </location>
</feature>
<dbReference type="GO" id="GO:0005886">
    <property type="term" value="C:plasma membrane"/>
    <property type="evidence" value="ECO:0007669"/>
    <property type="project" value="UniProtKB-SubCell"/>
</dbReference>